<protein>
    <submittedName>
        <fullName evidence="1">Uncharacterized protein</fullName>
    </submittedName>
</protein>
<proteinExistence type="predicted"/>
<keyword evidence="2" id="KW-1185">Reference proteome</keyword>
<comment type="caution">
    <text evidence="1">The sequence shown here is derived from an EMBL/GenBank/DDBJ whole genome shotgun (WGS) entry which is preliminary data.</text>
</comment>
<reference evidence="1" key="1">
    <citation type="submission" date="2023-10" db="EMBL/GenBank/DDBJ databases">
        <authorList>
            <person name="Chen Y."/>
            <person name="Shah S."/>
            <person name="Dougan E. K."/>
            <person name="Thang M."/>
            <person name="Chan C."/>
        </authorList>
    </citation>
    <scope>NUCLEOTIDE SEQUENCE [LARGE SCALE GENOMIC DNA]</scope>
</reference>
<evidence type="ECO:0000313" key="2">
    <source>
        <dbReference type="Proteomes" id="UP001189429"/>
    </source>
</evidence>
<sequence>MFRLLHESQNQMFAVLASVREMQRESLANQIRNALSGIEFWIKAQKKFHDKSSPEDWATRRKHYLESVHDMCPRLKLSISKVQDWITGENTGLVGKPLLVHMAAVLQHEAPCPQHMLQYANVIHGMIWQAGLAYCEYVHLSKGNFVSCDMYWSWGTLKLIREAVHRQALNDFGGGSAQKGQAHASRER</sequence>
<dbReference type="EMBL" id="CAUYUJ010016230">
    <property type="protein sequence ID" value="CAK0863154.1"/>
    <property type="molecule type" value="Genomic_DNA"/>
</dbReference>
<evidence type="ECO:0000313" key="1">
    <source>
        <dbReference type="EMBL" id="CAK0863154.1"/>
    </source>
</evidence>
<name>A0ABN9UT45_9DINO</name>
<accession>A0ABN9UT45</accession>
<gene>
    <name evidence="1" type="ORF">PCOR1329_LOCUS51377</name>
</gene>
<organism evidence="1 2">
    <name type="scientific">Prorocentrum cordatum</name>
    <dbReference type="NCBI Taxonomy" id="2364126"/>
    <lineage>
        <taxon>Eukaryota</taxon>
        <taxon>Sar</taxon>
        <taxon>Alveolata</taxon>
        <taxon>Dinophyceae</taxon>
        <taxon>Prorocentrales</taxon>
        <taxon>Prorocentraceae</taxon>
        <taxon>Prorocentrum</taxon>
    </lineage>
</organism>
<dbReference type="Proteomes" id="UP001189429">
    <property type="component" value="Unassembled WGS sequence"/>
</dbReference>